<dbReference type="NCBIfam" id="TIGR00247">
    <property type="entry name" value="endolytic transglycosylase MltG"/>
    <property type="match status" value="1"/>
</dbReference>
<evidence type="ECO:0000256" key="3">
    <source>
        <dbReference type="ARBA" id="ARBA00022989"/>
    </source>
</evidence>
<keyword evidence="5 7" id="KW-0456">Lyase</keyword>
<dbReference type="PANTHER" id="PTHR30518:SF2">
    <property type="entry name" value="ENDOLYTIC MUREIN TRANSGLYCOSYLASE"/>
    <property type="match status" value="1"/>
</dbReference>
<keyword evidence="1 7" id="KW-1003">Cell membrane</keyword>
<evidence type="ECO:0000256" key="5">
    <source>
        <dbReference type="ARBA" id="ARBA00023239"/>
    </source>
</evidence>
<comment type="catalytic activity">
    <reaction evidence="7">
        <text>a peptidoglycan chain = a peptidoglycan chain with N-acetyl-1,6-anhydromuramyl-[peptide] at the reducing end + a peptidoglycan chain with N-acetylglucosamine at the non-reducing end.</text>
        <dbReference type="EC" id="4.2.2.29"/>
    </reaction>
</comment>
<evidence type="ECO:0000313" key="9">
    <source>
        <dbReference type="Proteomes" id="UP000228496"/>
    </source>
</evidence>
<evidence type="ECO:0000256" key="4">
    <source>
        <dbReference type="ARBA" id="ARBA00023136"/>
    </source>
</evidence>
<dbReference type="Pfam" id="PF02618">
    <property type="entry name" value="YceG"/>
    <property type="match status" value="1"/>
</dbReference>
<keyword evidence="3 7" id="KW-1133">Transmembrane helix</keyword>
<dbReference type="AlphaFoldDB" id="A0A2J0Q8C6"/>
<dbReference type="EC" id="4.2.2.29" evidence="7"/>
<dbReference type="PANTHER" id="PTHR30518">
    <property type="entry name" value="ENDOLYTIC MUREIN TRANSGLYCOSYLASE"/>
    <property type="match status" value="1"/>
</dbReference>
<accession>A0A2J0Q8C6</accession>
<feature type="site" description="Important for catalytic activity" evidence="7">
    <location>
        <position position="194"/>
    </location>
</feature>
<keyword evidence="2 7" id="KW-0812">Transmembrane</keyword>
<protein>
    <recommendedName>
        <fullName evidence="7">Endolytic murein transglycosylase</fullName>
        <ecNumber evidence="7">4.2.2.29</ecNumber>
    </recommendedName>
    <alternativeName>
        <fullName evidence="7">Peptidoglycan lytic transglycosylase</fullName>
    </alternativeName>
    <alternativeName>
        <fullName evidence="7">Peptidoglycan polymerization terminase</fullName>
    </alternativeName>
</protein>
<reference evidence="8 9" key="1">
    <citation type="submission" date="2017-09" db="EMBL/GenBank/DDBJ databases">
        <title>Depth-based differentiation of microbial function through sediment-hosted aquifers and enrichment of novel symbionts in the deep terrestrial subsurface.</title>
        <authorList>
            <person name="Probst A.J."/>
            <person name="Ladd B."/>
            <person name="Jarett J.K."/>
            <person name="Geller-Mcgrath D.E."/>
            <person name="Sieber C.M."/>
            <person name="Emerson J.B."/>
            <person name="Anantharaman K."/>
            <person name="Thomas B.C."/>
            <person name="Malmstrom R."/>
            <person name="Stieglmeier M."/>
            <person name="Klingl A."/>
            <person name="Woyke T."/>
            <person name="Ryan C.M."/>
            <person name="Banfield J.F."/>
        </authorList>
    </citation>
    <scope>NUCLEOTIDE SEQUENCE [LARGE SCALE GENOMIC DNA]</scope>
    <source>
        <strain evidence="8">CG10_big_fil_rev_8_21_14_0_10_36_16</strain>
    </source>
</reference>
<comment type="caution">
    <text evidence="8">The sequence shown here is derived from an EMBL/GenBank/DDBJ whole genome shotgun (WGS) entry which is preliminary data.</text>
</comment>
<dbReference type="HAMAP" id="MF_02065">
    <property type="entry name" value="MltG"/>
    <property type="match status" value="1"/>
</dbReference>
<dbReference type="Proteomes" id="UP000228496">
    <property type="component" value="Unassembled WGS sequence"/>
</dbReference>
<evidence type="ECO:0000256" key="6">
    <source>
        <dbReference type="ARBA" id="ARBA00023316"/>
    </source>
</evidence>
<keyword evidence="4 7" id="KW-0472">Membrane</keyword>
<dbReference type="GO" id="GO:0009252">
    <property type="term" value="P:peptidoglycan biosynthetic process"/>
    <property type="evidence" value="ECO:0007669"/>
    <property type="project" value="UniProtKB-UniRule"/>
</dbReference>
<gene>
    <name evidence="7" type="primary">mltG</name>
    <name evidence="8" type="ORF">COV29_00530</name>
</gene>
<dbReference type="Gene3D" id="3.30.1490.480">
    <property type="entry name" value="Endolytic murein transglycosylase"/>
    <property type="match status" value="1"/>
</dbReference>
<evidence type="ECO:0000313" key="8">
    <source>
        <dbReference type="EMBL" id="PJE51459.1"/>
    </source>
</evidence>
<organism evidence="8 9">
    <name type="scientific">Candidatus Yanofskybacteria bacterium CG10_big_fil_rev_8_21_14_0_10_36_16</name>
    <dbReference type="NCBI Taxonomy" id="1975096"/>
    <lineage>
        <taxon>Bacteria</taxon>
        <taxon>Candidatus Yanofskyibacteriota</taxon>
    </lineage>
</organism>
<evidence type="ECO:0000256" key="7">
    <source>
        <dbReference type="HAMAP-Rule" id="MF_02065"/>
    </source>
</evidence>
<comment type="similarity">
    <text evidence="7">Belongs to the transglycosylase MltG family.</text>
</comment>
<proteinExistence type="inferred from homology"/>
<evidence type="ECO:0000256" key="2">
    <source>
        <dbReference type="ARBA" id="ARBA00022692"/>
    </source>
</evidence>
<dbReference type="EMBL" id="PCXQ01000002">
    <property type="protein sequence ID" value="PJE51459.1"/>
    <property type="molecule type" value="Genomic_DNA"/>
</dbReference>
<keyword evidence="6 7" id="KW-0961">Cell wall biogenesis/degradation</keyword>
<comment type="function">
    <text evidence="7">Functions as a peptidoglycan terminase that cleaves nascent peptidoglycan strands endolytically to terminate their elongation.</text>
</comment>
<dbReference type="GO" id="GO:0008932">
    <property type="term" value="F:lytic endotransglycosylase activity"/>
    <property type="evidence" value="ECO:0007669"/>
    <property type="project" value="UniProtKB-UniRule"/>
</dbReference>
<dbReference type="GO" id="GO:0071555">
    <property type="term" value="P:cell wall organization"/>
    <property type="evidence" value="ECO:0007669"/>
    <property type="project" value="UniProtKB-KW"/>
</dbReference>
<sequence length="319" mass="36113">MALVLFLIEAFLVFLPLSPGYHETQILKIEKGQTVRETASLLAEMGVIRSEMVFVIHALITGNEDNFKAGNYDVSSSMSTHRLVKIFSLGLSRSEDIVVNIPEGLNISEIDKRLADAGIIERGDLLHKNILDKEGYFFPDTYRFPPPELEKISAGDVVEKMQYNFNLRTREIFNGLSNEEIKRAVIIASMLEKEVRNYDDMRLVSGMIEKRMEIDKALELDATVAYGVCLDVWLSGEVCDVTKVNLVDNIPRDSRYNTYKRKGLPEGPISNPGLNSIKASLNPLGSDYLYYLNTRDTGETIFSRTYQEHVTARRKYLGL</sequence>
<dbReference type="InterPro" id="IPR003770">
    <property type="entry name" value="MLTG-like"/>
</dbReference>
<evidence type="ECO:0000256" key="1">
    <source>
        <dbReference type="ARBA" id="ARBA00022475"/>
    </source>
</evidence>
<dbReference type="GO" id="GO:0005886">
    <property type="term" value="C:plasma membrane"/>
    <property type="evidence" value="ECO:0007669"/>
    <property type="project" value="UniProtKB-UniRule"/>
</dbReference>
<name>A0A2J0Q8C6_9BACT</name>